<dbReference type="Proteomes" id="UP000678499">
    <property type="component" value="Unassembled WGS sequence"/>
</dbReference>
<gene>
    <name evidence="2" type="ORF">NMOB1V02_LOCUS7565</name>
</gene>
<evidence type="ECO:0000313" key="3">
    <source>
        <dbReference type="Proteomes" id="UP000678499"/>
    </source>
</evidence>
<protein>
    <submittedName>
        <fullName evidence="2">Uncharacterized protein</fullName>
    </submittedName>
</protein>
<keyword evidence="1" id="KW-0812">Transmembrane</keyword>
<name>A0A7R9BSV1_9CRUS</name>
<reference evidence="2" key="1">
    <citation type="submission" date="2020-11" db="EMBL/GenBank/DDBJ databases">
        <authorList>
            <person name="Tran Van P."/>
        </authorList>
    </citation>
    <scope>NUCLEOTIDE SEQUENCE</scope>
</reference>
<accession>A0A7R9BSV1</accession>
<keyword evidence="1" id="KW-0472">Membrane</keyword>
<feature type="transmembrane region" description="Helical" evidence="1">
    <location>
        <begin position="159"/>
        <end position="177"/>
    </location>
</feature>
<organism evidence="2">
    <name type="scientific">Notodromas monacha</name>
    <dbReference type="NCBI Taxonomy" id="399045"/>
    <lineage>
        <taxon>Eukaryota</taxon>
        <taxon>Metazoa</taxon>
        <taxon>Ecdysozoa</taxon>
        <taxon>Arthropoda</taxon>
        <taxon>Crustacea</taxon>
        <taxon>Oligostraca</taxon>
        <taxon>Ostracoda</taxon>
        <taxon>Podocopa</taxon>
        <taxon>Podocopida</taxon>
        <taxon>Cypridocopina</taxon>
        <taxon>Cypridoidea</taxon>
        <taxon>Cyprididae</taxon>
        <taxon>Notodromas</taxon>
    </lineage>
</organism>
<proteinExistence type="predicted"/>
<dbReference type="EMBL" id="OA883884">
    <property type="protein sequence ID" value="CAD7279901.1"/>
    <property type="molecule type" value="Genomic_DNA"/>
</dbReference>
<evidence type="ECO:0000313" key="2">
    <source>
        <dbReference type="EMBL" id="CAD7279901.1"/>
    </source>
</evidence>
<sequence length="255" mass="27445">MGQDKALHHLFIGCYLTLKATSEAVIHHRETHVRIVSETESNCTEVSLDGCTKSVARRFRIPFDAHVRWHARAAIRHVLTLLSLLSLASASIHDAYVTASGRPIDVYGAVSSAQCAVFAAGEIIARARKDNVLWAAFPSFLVGISVLCESTFAPMLESLALVLLATTLLGGGVTLLAQSQLHSTARLLTSGAGHWSIVMAVLLYVENPASVWLGSIGFNDALRWINFSFVITLGLTYAGFAAIFCLIPPEKTALA</sequence>
<dbReference type="AlphaFoldDB" id="A0A7R9BSV1"/>
<keyword evidence="3" id="KW-1185">Reference proteome</keyword>
<feature type="transmembrane region" description="Helical" evidence="1">
    <location>
        <begin position="184"/>
        <end position="205"/>
    </location>
</feature>
<evidence type="ECO:0000256" key="1">
    <source>
        <dbReference type="SAM" id="Phobius"/>
    </source>
</evidence>
<dbReference type="EMBL" id="CAJPEX010001847">
    <property type="protein sequence ID" value="CAG0920053.1"/>
    <property type="molecule type" value="Genomic_DNA"/>
</dbReference>
<feature type="transmembrane region" description="Helical" evidence="1">
    <location>
        <begin position="132"/>
        <end position="153"/>
    </location>
</feature>
<feature type="transmembrane region" description="Helical" evidence="1">
    <location>
        <begin position="225"/>
        <end position="247"/>
    </location>
</feature>
<keyword evidence="1" id="KW-1133">Transmembrane helix</keyword>